<dbReference type="EMBL" id="CACRUK010000019">
    <property type="protein sequence ID" value="VYU14088.1"/>
    <property type="molecule type" value="Genomic_DNA"/>
</dbReference>
<dbReference type="SUPFAM" id="SSF103473">
    <property type="entry name" value="MFS general substrate transporter"/>
    <property type="match status" value="1"/>
</dbReference>
<dbReference type="Pfam" id="PF13347">
    <property type="entry name" value="MFS_2"/>
    <property type="match status" value="1"/>
</dbReference>
<dbReference type="InterPro" id="IPR036259">
    <property type="entry name" value="MFS_trans_sf"/>
</dbReference>
<protein>
    <submittedName>
        <fullName evidence="2">Putative symporter YjmB</fullName>
    </submittedName>
</protein>
<dbReference type="GO" id="GO:0006814">
    <property type="term" value="P:sodium ion transport"/>
    <property type="evidence" value="ECO:0007669"/>
    <property type="project" value="InterPro"/>
</dbReference>
<feature type="transmembrane region" description="Helical" evidence="1">
    <location>
        <begin position="228"/>
        <end position="252"/>
    </location>
</feature>
<feature type="transmembrane region" description="Helical" evidence="1">
    <location>
        <begin position="118"/>
        <end position="143"/>
    </location>
</feature>
<evidence type="ECO:0000256" key="1">
    <source>
        <dbReference type="SAM" id="Phobius"/>
    </source>
</evidence>
<feature type="transmembrane region" description="Helical" evidence="1">
    <location>
        <begin position="33"/>
        <end position="60"/>
    </location>
</feature>
<gene>
    <name evidence="2" type="primary">yjmB_4</name>
    <name evidence="2" type="ORF">RGLFYP19_01542</name>
</gene>
<dbReference type="RefSeq" id="WP_156729287.1">
    <property type="nucleotide sequence ID" value="NZ_CACRUK010000019.1"/>
</dbReference>
<dbReference type="GO" id="GO:0008643">
    <property type="term" value="P:carbohydrate transport"/>
    <property type="evidence" value="ECO:0007669"/>
    <property type="project" value="InterPro"/>
</dbReference>
<accession>A0A6N3CGD3</accession>
<feature type="transmembrane region" description="Helical" evidence="1">
    <location>
        <begin position="303"/>
        <end position="321"/>
    </location>
</feature>
<dbReference type="InterPro" id="IPR001927">
    <property type="entry name" value="Na/Gal_symport"/>
</dbReference>
<feature type="transmembrane region" description="Helical" evidence="1">
    <location>
        <begin position="86"/>
        <end position="106"/>
    </location>
</feature>
<dbReference type="PANTHER" id="PTHR11328">
    <property type="entry name" value="MAJOR FACILITATOR SUPERFAMILY DOMAIN-CONTAINING PROTEIN"/>
    <property type="match status" value="1"/>
</dbReference>
<reference evidence="2" key="1">
    <citation type="submission" date="2019-11" db="EMBL/GenBank/DDBJ databases">
        <authorList>
            <person name="Feng L."/>
        </authorList>
    </citation>
    <scope>NUCLEOTIDE SEQUENCE</scope>
    <source>
        <strain evidence="2">RgnavusLFYP19</strain>
    </source>
</reference>
<feature type="transmembrane region" description="Helical" evidence="1">
    <location>
        <begin position="380"/>
        <end position="401"/>
    </location>
</feature>
<feature type="transmembrane region" description="Helical" evidence="1">
    <location>
        <begin position="327"/>
        <end position="351"/>
    </location>
</feature>
<dbReference type="CDD" id="cd17332">
    <property type="entry name" value="MFS_MelB_like"/>
    <property type="match status" value="1"/>
</dbReference>
<keyword evidence="1" id="KW-1133">Transmembrane helix</keyword>
<sequence length="454" mass="49869">MNKKQIRPFGVKDEIGYVFGDMAGSFVNLFVDAYFLIFCTSVLGISAGWMGTLFLVARLWDAINDPIMGSFPDRWMIGKSGDKFKPWIKIFMLPLALSGVLCFFNVPLEGIALHAYVAFAYVLYGMSYTGTSMPFGAMASVVSDDPIQRSKLSRARSIGGTIVGIVGLSIVPVVCFDKQSNILPERFTLIAVVFGVLSIISYFVLLNLTQERIRQNSEKAEKFNYGKVLKATVHNRPLIGVMVATLGSMLFITGSNQVRSYIFKEYYARTDVMSIISLATIPILVICFPLVPKLVAKFGKKATLMAAIVSSTIFSVIPVVMEIKNVYVYSALVVLGTIGQTVFTMLIWALVTDCLDYSEWKFNERSDGSMYSLYTFSRKIGSTIASTGVSFGLAAIGFVSGSNVVQTAEAVNGIYFLVNIIPVVTCILELVGVGLIFNLNKETTEQMYAELKAK</sequence>
<dbReference type="GO" id="GO:0015293">
    <property type="term" value="F:symporter activity"/>
    <property type="evidence" value="ECO:0007669"/>
    <property type="project" value="InterPro"/>
</dbReference>
<dbReference type="PANTHER" id="PTHR11328:SF24">
    <property type="entry name" value="MAJOR FACILITATOR SUPERFAMILY (MFS) PROFILE DOMAIN-CONTAINING PROTEIN"/>
    <property type="match status" value="1"/>
</dbReference>
<dbReference type="NCBIfam" id="TIGR00792">
    <property type="entry name" value="gph"/>
    <property type="match status" value="1"/>
</dbReference>
<proteinExistence type="predicted"/>
<dbReference type="Gene3D" id="1.20.1250.20">
    <property type="entry name" value="MFS general substrate transporter like domains"/>
    <property type="match status" value="2"/>
</dbReference>
<evidence type="ECO:0000313" key="2">
    <source>
        <dbReference type="EMBL" id="VYU14088.1"/>
    </source>
</evidence>
<feature type="transmembrane region" description="Helical" evidence="1">
    <location>
        <begin position="155"/>
        <end position="174"/>
    </location>
</feature>
<organism evidence="2">
    <name type="scientific">Mediterraneibacter gnavus</name>
    <name type="common">Ruminococcus gnavus</name>
    <dbReference type="NCBI Taxonomy" id="33038"/>
    <lineage>
        <taxon>Bacteria</taxon>
        <taxon>Bacillati</taxon>
        <taxon>Bacillota</taxon>
        <taxon>Clostridia</taxon>
        <taxon>Lachnospirales</taxon>
        <taxon>Lachnospiraceae</taxon>
        <taxon>Mediterraneibacter</taxon>
    </lineage>
</organism>
<feature type="transmembrane region" description="Helical" evidence="1">
    <location>
        <begin position="413"/>
        <end position="437"/>
    </location>
</feature>
<name>A0A6N3CGD3_MEDGN</name>
<dbReference type="AlphaFoldDB" id="A0A6N3CGD3"/>
<keyword evidence="1" id="KW-0472">Membrane</keyword>
<dbReference type="InterPro" id="IPR039672">
    <property type="entry name" value="MFS_2"/>
</dbReference>
<feature type="transmembrane region" description="Helical" evidence="1">
    <location>
        <begin position="186"/>
        <end position="208"/>
    </location>
</feature>
<keyword evidence="1" id="KW-0812">Transmembrane</keyword>
<feature type="transmembrane region" description="Helical" evidence="1">
    <location>
        <begin position="272"/>
        <end position="291"/>
    </location>
</feature>
<dbReference type="GO" id="GO:0005886">
    <property type="term" value="C:plasma membrane"/>
    <property type="evidence" value="ECO:0007669"/>
    <property type="project" value="TreeGrafter"/>
</dbReference>